<comment type="similarity">
    <text evidence="10 11">Belongs to the TonB-dependent receptor family.</text>
</comment>
<evidence type="ECO:0000256" key="7">
    <source>
        <dbReference type="ARBA" id="ARBA00023077"/>
    </source>
</evidence>
<dbReference type="InterPro" id="IPR012910">
    <property type="entry name" value="Plug_dom"/>
</dbReference>
<keyword evidence="3 10" id="KW-1134">Transmembrane beta strand</keyword>
<evidence type="ECO:0000256" key="9">
    <source>
        <dbReference type="ARBA" id="ARBA00023237"/>
    </source>
</evidence>
<dbReference type="InterPro" id="IPR000531">
    <property type="entry name" value="Beta-barrel_TonB"/>
</dbReference>
<evidence type="ECO:0000256" key="1">
    <source>
        <dbReference type="ARBA" id="ARBA00004571"/>
    </source>
</evidence>
<feature type="domain" description="TonB-dependent receptor-like beta-barrel" evidence="13">
    <location>
        <begin position="259"/>
        <end position="663"/>
    </location>
</feature>
<evidence type="ECO:0000259" key="13">
    <source>
        <dbReference type="Pfam" id="PF00593"/>
    </source>
</evidence>
<dbReference type="InterPro" id="IPR036942">
    <property type="entry name" value="Beta-barrel_TonB_sf"/>
</dbReference>
<keyword evidence="16" id="KW-0675">Receptor</keyword>
<keyword evidence="6" id="KW-0406">Ion transport</keyword>
<evidence type="ECO:0000259" key="14">
    <source>
        <dbReference type="Pfam" id="PF07715"/>
    </source>
</evidence>
<evidence type="ECO:0000313" key="18">
    <source>
        <dbReference type="Proteomes" id="UP001595455"/>
    </source>
</evidence>
<keyword evidence="5 12" id="KW-0732">Signal</keyword>
<organism evidence="16 17">
    <name type="scientific">Acinetobacter sichuanensis</name>
    <dbReference type="NCBI Taxonomy" id="2136183"/>
    <lineage>
        <taxon>Bacteria</taxon>
        <taxon>Pseudomonadati</taxon>
        <taxon>Pseudomonadota</taxon>
        <taxon>Gammaproteobacteria</taxon>
        <taxon>Moraxellales</taxon>
        <taxon>Moraxellaceae</taxon>
        <taxon>Acinetobacter</taxon>
    </lineage>
</organism>
<gene>
    <name evidence="15" type="ORF">ACFODO_05780</name>
    <name evidence="16" type="ORF">C9E89_006645</name>
</gene>
<dbReference type="PANTHER" id="PTHR30069:SF53">
    <property type="entry name" value="COLICIN I RECEPTOR-RELATED"/>
    <property type="match status" value="1"/>
</dbReference>
<keyword evidence="8 10" id="KW-0472">Membrane</keyword>
<evidence type="ECO:0000313" key="16">
    <source>
        <dbReference type="EMBL" id="RFC84345.1"/>
    </source>
</evidence>
<name>A0A371YSC1_9GAMM</name>
<dbReference type="Gene3D" id="2.170.130.10">
    <property type="entry name" value="TonB-dependent receptor, plug domain"/>
    <property type="match status" value="1"/>
</dbReference>
<proteinExistence type="inferred from homology"/>
<accession>A0A371YSC1</accession>
<dbReference type="InterPro" id="IPR039426">
    <property type="entry name" value="TonB-dep_rcpt-like"/>
</dbReference>
<dbReference type="GO" id="GO:0009279">
    <property type="term" value="C:cell outer membrane"/>
    <property type="evidence" value="ECO:0007669"/>
    <property type="project" value="UniProtKB-SubCell"/>
</dbReference>
<feature type="domain" description="TonB-dependent receptor plug" evidence="14">
    <location>
        <begin position="58"/>
        <end position="168"/>
    </location>
</feature>
<keyword evidence="2 10" id="KW-0813">Transport</keyword>
<evidence type="ECO:0000256" key="6">
    <source>
        <dbReference type="ARBA" id="ARBA00023065"/>
    </source>
</evidence>
<dbReference type="GO" id="GO:0044718">
    <property type="term" value="P:siderophore transmembrane transport"/>
    <property type="evidence" value="ECO:0007669"/>
    <property type="project" value="TreeGrafter"/>
</dbReference>
<dbReference type="Gene3D" id="2.40.170.20">
    <property type="entry name" value="TonB-dependent receptor, beta-barrel domain"/>
    <property type="match status" value="1"/>
</dbReference>
<sequence length="690" mass="76219">MPNRIIQSVLSLSVLSLMMGSAYAKDSQENSREVQAKNSEPVQLETVVLTASGYKQDKTKAPASMTVITRQELENRQYSDITDVLRNTPGVVISGAGSAQTVSIRGMGSSYTLFLVNGKRQFSKDVNPNGDDNGFEKNILPPVAEIERIEVIRGPASTLYGTDAMGGVVNIITKKVSTDWSGTAELGAVLQDHHQSGDIKNGSAYLSGPLIANKLGMQLGVSKSKRDEDRYVGGFRSTDVESLNSRFTYLLNDNHDLEFEANFMKQESESTAGKTIVSTGADSYGRNYRQVYGLTHNGHYGDNLSSNSYIQYENSKNPDRSNSSTGLSGIELETWLANSQWHWKLSDHNLIGGLYFKNESLVDKATNQNADMPVTELERWAFAVFAEDTWAITDTFNLTTGLRYDHDENYDGNFSPRLYGVYTPTDAWTFKGGVSTGYKQPDLKQSSSDVHSVTGKGSAFIMGNDNLKPEKSVSYEFGTAWQGDQSKASVTAFYTEFKDKITEIRECSSPNGSNTNAATWACKDPFGRLDAVTGDVRLWNFISSRINVDEATMQGVEATFDTELADGVNLSTNYTYTETEQKSGDLKGQPLNQVPKHMFNATVDYTINDALDIWTRLHHRSETSSYLGRASMSAPTPAYQFLDVGFNYQFTANLKGKFGVYNILDEKAEDADGDQVLDGRRYGISFLAKF</sequence>
<evidence type="ECO:0000313" key="15">
    <source>
        <dbReference type="EMBL" id="MFC2994793.1"/>
    </source>
</evidence>
<keyword evidence="18" id="KW-1185">Reference proteome</keyword>
<evidence type="ECO:0000256" key="10">
    <source>
        <dbReference type="PROSITE-ProRule" id="PRU01360"/>
    </source>
</evidence>
<dbReference type="GO" id="GO:0015344">
    <property type="term" value="F:siderophore uptake transmembrane transporter activity"/>
    <property type="evidence" value="ECO:0007669"/>
    <property type="project" value="TreeGrafter"/>
</dbReference>
<reference evidence="15" key="1">
    <citation type="journal article" date="2014" name="Int. J. Syst. Evol. Microbiol.">
        <title>Complete genome of a new Firmicutes species belonging to the dominant human colonic microbiota ('Ruminococcus bicirculans') reveals two chromosomes and a selective capacity to utilize plant glucans.</title>
        <authorList>
            <consortium name="NISC Comparative Sequencing Program"/>
            <person name="Wegmann U."/>
            <person name="Louis P."/>
            <person name="Goesmann A."/>
            <person name="Henrissat B."/>
            <person name="Duncan S.H."/>
            <person name="Flint H.J."/>
        </authorList>
    </citation>
    <scope>NUCLEOTIDE SEQUENCE</scope>
    <source>
        <strain evidence="15">KCTC 62575</strain>
    </source>
</reference>
<dbReference type="CDD" id="cd01347">
    <property type="entry name" value="ligand_gated_channel"/>
    <property type="match status" value="1"/>
</dbReference>
<comment type="caution">
    <text evidence="16">The sequence shown here is derived from an EMBL/GenBank/DDBJ whole genome shotgun (WGS) entry which is preliminary data.</text>
</comment>
<dbReference type="Pfam" id="PF00593">
    <property type="entry name" value="TonB_dep_Rec_b-barrel"/>
    <property type="match status" value="1"/>
</dbReference>
<evidence type="ECO:0000256" key="11">
    <source>
        <dbReference type="RuleBase" id="RU003357"/>
    </source>
</evidence>
<keyword evidence="4 10" id="KW-0812">Transmembrane</keyword>
<reference evidence="16 17" key="2">
    <citation type="submission" date="2018-08" db="EMBL/GenBank/DDBJ databases">
        <title>The draft genome of Acinetobacter sichuanensis strain WCHAc060041.</title>
        <authorList>
            <person name="Qin J."/>
            <person name="Feng Y."/>
            <person name="Zong Z."/>
        </authorList>
    </citation>
    <scope>NUCLEOTIDE SEQUENCE [LARGE SCALE GENOMIC DNA]</scope>
    <source>
        <strain evidence="16 17">WCHAc060041</strain>
    </source>
</reference>
<keyword evidence="9 10" id="KW-0998">Cell outer membrane</keyword>
<dbReference type="PANTHER" id="PTHR30069">
    <property type="entry name" value="TONB-DEPENDENT OUTER MEMBRANE RECEPTOR"/>
    <property type="match status" value="1"/>
</dbReference>
<dbReference type="SUPFAM" id="SSF56935">
    <property type="entry name" value="Porins"/>
    <property type="match status" value="1"/>
</dbReference>
<evidence type="ECO:0000256" key="3">
    <source>
        <dbReference type="ARBA" id="ARBA00022452"/>
    </source>
</evidence>
<protein>
    <submittedName>
        <fullName evidence="15 16">TonB-dependent receptor</fullName>
    </submittedName>
</protein>
<dbReference type="Proteomes" id="UP001595455">
    <property type="component" value="Unassembled WGS sequence"/>
</dbReference>
<dbReference type="InterPro" id="IPR037066">
    <property type="entry name" value="Plug_dom_sf"/>
</dbReference>
<keyword evidence="7 11" id="KW-0798">TonB box</keyword>
<evidence type="ECO:0000256" key="12">
    <source>
        <dbReference type="SAM" id="SignalP"/>
    </source>
</evidence>
<dbReference type="Pfam" id="PF07715">
    <property type="entry name" value="Plug"/>
    <property type="match status" value="1"/>
</dbReference>
<dbReference type="RefSeq" id="WP_107007473.1">
    <property type="nucleotide sequence ID" value="NZ_JBHRSF010000008.1"/>
</dbReference>
<dbReference type="PROSITE" id="PS52016">
    <property type="entry name" value="TONB_DEPENDENT_REC_3"/>
    <property type="match status" value="1"/>
</dbReference>
<dbReference type="Proteomes" id="UP000240957">
    <property type="component" value="Unassembled WGS sequence"/>
</dbReference>
<reference evidence="15" key="4">
    <citation type="submission" date="2024-09" db="EMBL/GenBank/DDBJ databases">
        <authorList>
            <person name="Sun Q."/>
            <person name="Mori K."/>
        </authorList>
    </citation>
    <scope>NUCLEOTIDE SEQUENCE</scope>
    <source>
        <strain evidence="15">KCTC 62575</strain>
    </source>
</reference>
<reference evidence="18" key="3">
    <citation type="journal article" date="2019" name="Int. J. Syst. Evol. Microbiol.">
        <title>The Global Catalogue of Microorganisms (GCM) 10K type strain sequencing project: providing services to taxonomists for standard genome sequencing and annotation.</title>
        <authorList>
            <consortium name="The Broad Institute Genomics Platform"/>
            <consortium name="The Broad Institute Genome Sequencing Center for Infectious Disease"/>
            <person name="Wu L."/>
            <person name="Ma J."/>
        </authorList>
    </citation>
    <scope>NUCLEOTIDE SEQUENCE [LARGE SCALE GENOMIC DNA]</scope>
    <source>
        <strain evidence="18">KCTC 62575</strain>
    </source>
</reference>
<evidence type="ECO:0000256" key="4">
    <source>
        <dbReference type="ARBA" id="ARBA00022692"/>
    </source>
</evidence>
<dbReference type="EMBL" id="JBHRSF010000008">
    <property type="protein sequence ID" value="MFC2994793.1"/>
    <property type="molecule type" value="Genomic_DNA"/>
</dbReference>
<dbReference type="AlphaFoldDB" id="A0A371YSC1"/>
<feature type="signal peptide" evidence="12">
    <location>
        <begin position="1"/>
        <end position="24"/>
    </location>
</feature>
<evidence type="ECO:0000313" key="17">
    <source>
        <dbReference type="Proteomes" id="UP000240957"/>
    </source>
</evidence>
<feature type="chain" id="PRO_5016745508" evidence="12">
    <location>
        <begin position="25"/>
        <end position="690"/>
    </location>
</feature>
<evidence type="ECO:0000256" key="8">
    <source>
        <dbReference type="ARBA" id="ARBA00023136"/>
    </source>
</evidence>
<evidence type="ECO:0000256" key="5">
    <source>
        <dbReference type="ARBA" id="ARBA00022729"/>
    </source>
</evidence>
<evidence type="ECO:0000256" key="2">
    <source>
        <dbReference type="ARBA" id="ARBA00022448"/>
    </source>
</evidence>
<dbReference type="OrthoDB" id="9764669at2"/>
<comment type="subcellular location">
    <subcellularLocation>
        <location evidence="1 10">Cell outer membrane</location>
        <topology evidence="1 10">Multi-pass membrane protein</topology>
    </subcellularLocation>
</comment>
<dbReference type="EMBL" id="PYIX02000007">
    <property type="protein sequence ID" value="RFC84345.1"/>
    <property type="molecule type" value="Genomic_DNA"/>
</dbReference>